<dbReference type="Proteomes" id="UP001178507">
    <property type="component" value="Unassembled WGS sequence"/>
</dbReference>
<protein>
    <submittedName>
        <fullName evidence="10">Uncharacterized protein</fullName>
    </submittedName>
</protein>
<feature type="compositionally biased region" description="Low complexity" evidence="8">
    <location>
        <begin position="1767"/>
        <end position="1781"/>
    </location>
</feature>
<keyword evidence="4 9" id="KW-0812">Transmembrane</keyword>
<feature type="transmembrane region" description="Helical" evidence="9">
    <location>
        <begin position="190"/>
        <end position="217"/>
    </location>
</feature>
<keyword evidence="3" id="KW-1003">Cell membrane</keyword>
<feature type="compositionally biased region" description="Basic and acidic residues" evidence="8">
    <location>
        <begin position="1051"/>
        <end position="1066"/>
    </location>
</feature>
<evidence type="ECO:0000256" key="1">
    <source>
        <dbReference type="ARBA" id="ARBA00004651"/>
    </source>
</evidence>
<accession>A0AA36IKU1</accession>
<sequence>MTAQKPDGWDDEEDGIWERPLIPKPADGILTTFLADFRGSLEDASPWLLLGFLCTGLLQALATADARLLQGPWPCAKGAAIGLLSPFCSCGALPVATGLISAGASTKAVVAFLVAAQSAGLDSLLFTAGVLGPALALWRLLAAGLLAAGAGLAVPETRLEGKKKEVIQESILKRMAFGLRDAVTEGFDELLLPLLCGFAFASLLTAALPGGLGAAVLGGARGRAVMLALALPMQLCEHASVPVAVALQKAGASGGLAFALLSSLPAVSAASAAVLGRIVGMQGAVRVLTAVWLASLGLSYLADFLNVELVQVGHSSEALPEWFVHLSKPVMGAMTLASLFRRVWGTERCKGCKDDGLVLKQTWGGLMSEAASCPVPRQRLEDIAGINPHRWPKWPIQLITMTVPPACALATRVAAASPRPHHFEHAREMSSLELGLEPTELSMELGFEDGSTEDELLLADSPQPSLARRAVFAVGGVCLVGVLVLFLPQTRGEAPQVASRVPFMQKQVTALDEVVNAGPGQFGMVDDGIYTYGAPGTASTSLADLSHEDGCFAGLRVWTEDVLAPSLKQEDGAAISDQLNHPKVATLRLHEENVDSHYKPCPGEESEPFSKGNKFADWRLHWEPKYKPRLGNVTLMGQKMANQAPFNLAYGYNRIAYKQYDSTTHAKAQIKERLGDSWNIVARWTLVQGAASMYDEDPMMLVQDSATQKCVVAFAGINNYGNELATATDVRTDDFCGFKGVHAGYRDELMRIVKTVWPKVQPLMGKCSHVACTGHSMGGSLCDLFSACANSGRVEDPDFKAISWIKETPAALPEISDCGGAHYEEERWLDRDQKSVEAKEQGAIEREMGADQCGPKLHPAAAEWRKQGVIWYTAQRFMQRWPSWEEDPGDFRVAQFMDVPGGYGYGFIDCEETKLRFTRDVYLHRNQMEGLQIGDEVSFSLMFNAKGEPQARNVMKLENSLLTPAAAAPAAVMPQDPNLMDEHQVGTECVSPGTAAMESVPLLCDVAKNGTQMADVRLLSKRSGQLLELGFDYGINKVETTSKGVQTVAEKEPIRSKKRSLAEKTAESFAPSQPPATQVLRLAVGLLGLEVHEKPNTWAEVWLSFQDSAHHQLGLSSSKLSPDPEKKKAQADWQQQVLSHLRELASAEGLEDQLDLAEFALKRITHSVNVLEDPERFCRPMLVKDYSNAMATEVCNDLRQWLEQLAKLLSFYHIFILDLEHEKGRLLSKLQAVETKQQQSEEARRAAVQRAKVIETRWKDVKMKARAEAVLGIDLGDEDEKIYSQREVDELFRQWTEKHLKPLMDELEEKRKDAEWRAQRDAQRRRSGLEPPDMTPRKESGRDLLPALEALEVAADKAPPELAKLLLQVKERLQAGAGLKDLLLALQALPSHQAAGAGGSGGIGGDAGGDAEGLEVLQGALACAAAQVKPELGQLLRRLGADFASGPERLANTAAAIRALAAAAAAAAAGRSVGVNTTAAMVPADASAGGNADFQAELRRLRAQLEAELKAAREETERQRLRAEEAMKKLEEEAKRADEMMNDMRQKLKTMEGTLQKSGLGGHTETAVSDAGLPDFAKGRDVFHRLYKDALRRMQVQAENYLRMLSHTSAAFLKVLDEMAAHPIAAVNEALQIHGPPQLLAPLQVLGYSAEVEPEAAPPHSPESPHERPRPRKLKTSSSLGRERSEARLGRAKTNPALPRSSSQTLRQTLFPSPGPPMPPGFGGGEDSTPSGWAASPDRMDVRPGTGHRRGFPQLATPTNSKERRPSSSGSCRGPSRSPFGVFSMARTGSEGAAEARANKTNGAGPAPRAPEKRAFLHDR</sequence>
<organism evidence="10 11">
    <name type="scientific">Effrenium voratum</name>
    <dbReference type="NCBI Taxonomy" id="2562239"/>
    <lineage>
        <taxon>Eukaryota</taxon>
        <taxon>Sar</taxon>
        <taxon>Alveolata</taxon>
        <taxon>Dinophyceae</taxon>
        <taxon>Suessiales</taxon>
        <taxon>Symbiodiniaceae</taxon>
        <taxon>Effrenium</taxon>
    </lineage>
</organism>
<dbReference type="PANTHER" id="PTHR34184:SF4">
    <property type="entry name" value="UPF0718 PROTEIN YCGR"/>
    <property type="match status" value="1"/>
</dbReference>
<feature type="transmembrane region" description="Helical" evidence="9">
    <location>
        <begin position="253"/>
        <end position="276"/>
    </location>
</feature>
<dbReference type="InterPro" id="IPR052923">
    <property type="entry name" value="UPF0718"/>
</dbReference>
<keyword evidence="7" id="KW-0175">Coiled coil</keyword>
<dbReference type="GO" id="GO:0005509">
    <property type="term" value="F:calcium ion binding"/>
    <property type="evidence" value="ECO:0007669"/>
    <property type="project" value="InterPro"/>
</dbReference>
<dbReference type="GO" id="GO:0005886">
    <property type="term" value="C:plasma membrane"/>
    <property type="evidence" value="ECO:0007669"/>
    <property type="project" value="UniProtKB-SubCell"/>
</dbReference>
<evidence type="ECO:0000256" key="9">
    <source>
        <dbReference type="SAM" id="Phobius"/>
    </source>
</evidence>
<name>A0AA36IKU1_9DINO</name>
<evidence type="ECO:0000313" key="11">
    <source>
        <dbReference type="Proteomes" id="UP001178507"/>
    </source>
</evidence>
<keyword evidence="6 9" id="KW-0472">Membrane</keyword>
<keyword evidence="11" id="KW-1185">Reference proteome</keyword>
<feature type="region of interest" description="Disordered" evidence="8">
    <location>
        <begin position="1051"/>
        <end position="1072"/>
    </location>
</feature>
<dbReference type="Gene3D" id="3.40.50.1820">
    <property type="entry name" value="alpha/beta hydrolase"/>
    <property type="match status" value="1"/>
</dbReference>
<comment type="caution">
    <text evidence="10">The sequence shown here is derived from an EMBL/GenBank/DDBJ whole genome shotgun (WGS) entry which is preliminary data.</text>
</comment>
<dbReference type="InterPro" id="IPR012340">
    <property type="entry name" value="NA-bd_OB-fold"/>
</dbReference>
<reference evidence="10" key="1">
    <citation type="submission" date="2023-08" db="EMBL/GenBank/DDBJ databases">
        <authorList>
            <person name="Chen Y."/>
            <person name="Shah S."/>
            <person name="Dougan E. K."/>
            <person name="Thang M."/>
            <person name="Chan C."/>
        </authorList>
    </citation>
    <scope>NUCLEOTIDE SEQUENCE</scope>
</reference>
<dbReference type="Pfam" id="PF03773">
    <property type="entry name" value="ArsP_1"/>
    <property type="match status" value="1"/>
</dbReference>
<evidence type="ECO:0000256" key="6">
    <source>
        <dbReference type="ARBA" id="ARBA00023136"/>
    </source>
</evidence>
<feature type="transmembrane region" description="Helical" evidence="9">
    <location>
        <begin position="81"/>
        <end position="102"/>
    </location>
</feature>
<feature type="transmembrane region" description="Helical" evidence="9">
    <location>
        <begin position="322"/>
        <end position="340"/>
    </location>
</feature>
<gene>
    <name evidence="10" type="ORF">EVOR1521_LOCUS14398</name>
</gene>
<dbReference type="InterPro" id="IPR029058">
    <property type="entry name" value="AB_hydrolase_fold"/>
</dbReference>
<feature type="transmembrane region" description="Helical" evidence="9">
    <location>
        <begin position="283"/>
        <end position="302"/>
    </location>
</feature>
<dbReference type="EMBL" id="CAUJNA010001713">
    <property type="protein sequence ID" value="CAJ1388566.1"/>
    <property type="molecule type" value="Genomic_DNA"/>
</dbReference>
<dbReference type="SUPFAM" id="SSF63887">
    <property type="entry name" value="P-domain of calnexin/calreticulin"/>
    <property type="match status" value="1"/>
</dbReference>
<dbReference type="InterPro" id="IPR009033">
    <property type="entry name" value="Calreticulin/calnexin_P_dom_sf"/>
</dbReference>
<feature type="transmembrane region" description="Helical" evidence="9">
    <location>
        <begin position="108"/>
        <end position="129"/>
    </location>
</feature>
<dbReference type="Gene3D" id="2.40.50.140">
    <property type="entry name" value="Nucleic acid-binding proteins"/>
    <property type="match status" value="1"/>
</dbReference>
<dbReference type="PANTHER" id="PTHR34184">
    <property type="entry name" value="UPF0718 PROTEIN YCGR"/>
    <property type="match status" value="1"/>
</dbReference>
<evidence type="ECO:0000256" key="8">
    <source>
        <dbReference type="SAM" id="MobiDB-lite"/>
    </source>
</evidence>
<feature type="compositionally biased region" description="Basic and acidic residues" evidence="8">
    <location>
        <begin position="1810"/>
        <end position="1820"/>
    </location>
</feature>
<proteinExistence type="inferred from homology"/>
<feature type="coiled-coil region" evidence="7">
    <location>
        <begin position="1491"/>
        <end position="1554"/>
    </location>
</feature>
<evidence type="ECO:0000256" key="7">
    <source>
        <dbReference type="SAM" id="Coils"/>
    </source>
</evidence>
<feature type="compositionally biased region" description="Basic and acidic residues" evidence="8">
    <location>
        <begin position="1310"/>
        <end position="1328"/>
    </location>
</feature>
<feature type="transmembrane region" description="Helical" evidence="9">
    <location>
        <begin position="47"/>
        <end position="69"/>
    </location>
</feature>
<evidence type="ECO:0000313" key="10">
    <source>
        <dbReference type="EMBL" id="CAJ1388566.1"/>
    </source>
</evidence>
<feature type="compositionally biased region" description="Polar residues" evidence="8">
    <location>
        <begin position="1700"/>
        <end position="1711"/>
    </location>
</feature>
<feature type="region of interest" description="Disordered" evidence="8">
    <location>
        <begin position="1310"/>
        <end position="1340"/>
    </location>
</feature>
<keyword evidence="5 9" id="KW-1133">Transmembrane helix</keyword>
<dbReference type="InterPro" id="IPR005524">
    <property type="entry name" value="DUF318"/>
</dbReference>
<feature type="transmembrane region" description="Helical" evidence="9">
    <location>
        <begin position="470"/>
        <end position="487"/>
    </location>
</feature>
<evidence type="ECO:0000256" key="5">
    <source>
        <dbReference type="ARBA" id="ARBA00022989"/>
    </source>
</evidence>
<evidence type="ECO:0000256" key="2">
    <source>
        <dbReference type="ARBA" id="ARBA00006386"/>
    </source>
</evidence>
<dbReference type="SUPFAM" id="SSF50249">
    <property type="entry name" value="Nucleic acid-binding proteins"/>
    <property type="match status" value="1"/>
</dbReference>
<comment type="subcellular location">
    <subcellularLocation>
        <location evidence="1">Cell membrane</location>
        <topology evidence="1">Multi-pass membrane protein</topology>
    </subcellularLocation>
</comment>
<feature type="transmembrane region" description="Helical" evidence="9">
    <location>
        <begin position="136"/>
        <end position="154"/>
    </location>
</feature>
<evidence type="ECO:0000256" key="3">
    <source>
        <dbReference type="ARBA" id="ARBA00022475"/>
    </source>
</evidence>
<dbReference type="SUPFAM" id="SSF53474">
    <property type="entry name" value="alpha/beta-Hydrolases"/>
    <property type="match status" value="1"/>
</dbReference>
<comment type="similarity">
    <text evidence="2">Belongs to the UPF0718 family.</text>
</comment>
<feature type="region of interest" description="Disordered" evidence="8">
    <location>
        <begin position="1652"/>
        <end position="1820"/>
    </location>
</feature>
<evidence type="ECO:0000256" key="4">
    <source>
        <dbReference type="ARBA" id="ARBA00022692"/>
    </source>
</evidence>